<dbReference type="PROSITE" id="PS00012">
    <property type="entry name" value="PHOSPHOPANTETHEINE"/>
    <property type="match status" value="1"/>
</dbReference>
<dbReference type="CDD" id="cd05930">
    <property type="entry name" value="A_NRPS"/>
    <property type="match status" value="1"/>
</dbReference>
<sequence>MAQARFQRPVSPTEWWFLGHPPELSAAVQIVVEGTGPLTVAQLGEAVAIASAACPGSRLVREGRQWIDSGVTPPVREADRAELLAPLSGSTCEVLVLDGSPRSIVFRADHAVMDANGVLTWSRDVFRALRGEEPLGAPDPVSDKEVFDDLPEIDDLTIPEYACAPVLGALEPTDHSRAVTGRRSVQGTHPGLAAKLATVLVSATGRESAVFHIPVDLRHLIPDTRSTANLSAGFALAVRADEDADSVHSRLLAELAAGAATGKAPPVSLLEMPLEQLGEVLTTIDRRARERDAFPSHASISHAGRVGADTWWSPEFAGRTGYLMARPAPGGAPDFNILEVGDRTEITLSWWDGPDTADRIEDLLDRVVDGLSPERHWPGNETAVVQDVQTDVVTRVLRQAELTPHAIAVSGPDGDLGYREFTHRAKVIAAALRDLGAGRETLVGVVGDRSSAAVTALWGVLRAGAAYLPIDAHHPDARIRGLLEDSGAPVCLVERAHDRGFAPPGCATVVIEDLDYTADPEVPEPAPADDQLAYVIYTSGSTGKPKGVEIDHGALRNYAHWAVREFALDATTRAPLLVSLGFDLAGNTLFPPLLAGGAIVTCPGEISNELLERLLTTSGATTLSLTPSHLALINRLGVTASGFRTLVVIGEQLTTAVARRAQEVFGPECVVVNSYGPTEATVMMTVHRFDATTDTDAAVPIGVPVDNNTVVLLDPHGRPSRSGELLIGGRQLARRYRGRPDLTAERFVTLADGQRYYRTGDLARILPSGELEFLARTDDQVKVLGHRIEPAEIVAALEAHPAVRQAVVVPRATGEQKVLCAYVVGDPVGTDALLAHLADRLPRYMLPAATVFVDDIPRTLNGKADPGALPNPFPGTAEAVTHDPLTARVAEIWAGLLGTAAERIAPTADFHELGGNSLLLLAMLAALTRDLLGETRHDLITAELPRLVRKPTLAAVTAVAKDLLAAPPGETSGPESQPPSADDPEQVPLPVPEHG</sequence>
<protein>
    <recommendedName>
        <fullName evidence="4">Carrier domain-containing protein</fullName>
    </recommendedName>
</protein>
<dbReference type="Pfam" id="PF00550">
    <property type="entry name" value="PP-binding"/>
    <property type="match status" value="1"/>
</dbReference>
<dbReference type="Pfam" id="PF13193">
    <property type="entry name" value="AMP-binding_C"/>
    <property type="match status" value="1"/>
</dbReference>
<name>A0ABP6W386_9PSEU</name>
<keyword evidence="6" id="KW-1185">Reference proteome</keyword>
<keyword evidence="2" id="KW-0597">Phosphoprotein</keyword>
<dbReference type="Gene3D" id="3.30.300.30">
    <property type="match status" value="1"/>
</dbReference>
<feature type="region of interest" description="Disordered" evidence="3">
    <location>
        <begin position="964"/>
        <end position="995"/>
    </location>
</feature>
<dbReference type="Gene3D" id="3.40.50.980">
    <property type="match status" value="2"/>
</dbReference>
<dbReference type="InterPro" id="IPR020845">
    <property type="entry name" value="AMP-binding_CS"/>
</dbReference>
<dbReference type="InterPro" id="IPR006162">
    <property type="entry name" value="Ppantetheine_attach_site"/>
</dbReference>
<reference evidence="6" key="1">
    <citation type="journal article" date="2019" name="Int. J. Syst. Evol. Microbiol.">
        <title>The Global Catalogue of Microorganisms (GCM) 10K type strain sequencing project: providing services to taxonomists for standard genome sequencing and annotation.</title>
        <authorList>
            <consortium name="The Broad Institute Genomics Platform"/>
            <consortium name="The Broad Institute Genome Sequencing Center for Infectious Disease"/>
            <person name="Wu L."/>
            <person name="Ma J."/>
        </authorList>
    </citation>
    <scope>NUCLEOTIDE SEQUENCE [LARGE SCALE GENOMIC DNA]</scope>
    <source>
        <strain evidence="6">JCM 16898</strain>
    </source>
</reference>
<evidence type="ECO:0000256" key="1">
    <source>
        <dbReference type="ARBA" id="ARBA00022450"/>
    </source>
</evidence>
<dbReference type="InterPro" id="IPR036736">
    <property type="entry name" value="ACP-like_sf"/>
</dbReference>
<dbReference type="Proteomes" id="UP001500689">
    <property type="component" value="Unassembled WGS sequence"/>
</dbReference>
<proteinExistence type="predicted"/>
<dbReference type="RefSeq" id="WP_344860242.1">
    <property type="nucleotide sequence ID" value="NZ_BAAAZN010000006.1"/>
</dbReference>
<accession>A0ABP6W386</accession>
<dbReference type="InterPro" id="IPR010071">
    <property type="entry name" value="AA_adenyl_dom"/>
</dbReference>
<evidence type="ECO:0000256" key="3">
    <source>
        <dbReference type="SAM" id="MobiDB-lite"/>
    </source>
</evidence>
<dbReference type="Pfam" id="PF00501">
    <property type="entry name" value="AMP-binding"/>
    <property type="match status" value="1"/>
</dbReference>
<dbReference type="Gene3D" id="2.30.38.10">
    <property type="entry name" value="Luciferase, Domain 3"/>
    <property type="match status" value="1"/>
</dbReference>
<dbReference type="PANTHER" id="PTHR45527">
    <property type="entry name" value="NONRIBOSOMAL PEPTIDE SYNTHETASE"/>
    <property type="match status" value="1"/>
</dbReference>
<gene>
    <name evidence="5" type="ORF">GCM10022222_31360</name>
</gene>
<dbReference type="PROSITE" id="PS00455">
    <property type="entry name" value="AMP_BINDING"/>
    <property type="match status" value="1"/>
</dbReference>
<dbReference type="InterPro" id="IPR045851">
    <property type="entry name" value="AMP-bd_C_sf"/>
</dbReference>
<dbReference type="Gene3D" id="1.10.1200.10">
    <property type="entry name" value="ACP-like"/>
    <property type="match status" value="1"/>
</dbReference>
<dbReference type="SUPFAM" id="SSF47336">
    <property type="entry name" value="ACP-like"/>
    <property type="match status" value="1"/>
</dbReference>
<dbReference type="InterPro" id="IPR000873">
    <property type="entry name" value="AMP-dep_synth/lig_dom"/>
</dbReference>
<evidence type="ECO:0000256" key="2">
    <source>
        <dbReference type="ARBA" id="ARBA00022553"/>
    </source>
</evidence>
<dbReference type="InterPro" id="IPR009081">
    <property type="entry name" value="PP-bd_ACP"/>
</dbReference>
<organism evidence="5 6">
    <name type="scientific">Amycolatopsis ultiminotia</name>
    <dbReference type="NCBI Taxonomy" id="543629"/>
    <lineage>
        <taxon>Bacteria</taxon>
        <taxon>Bacillati</taxon>
        <taxon>Actinomycetota</taxon>
        <taxon>Actinomycetes</taxon>
        <taxon>Pseudonocardiales</taxon>
        <taxon>Pseudonocardiaceae</taxon>
        <taxon>Amycolatopsis</taxon>
    </lineage>
</organism>
<dbReference type="PANTHER" id="PTHR45527:SF1">
    <property type="entry name" value="FATTY ACID SYNTHASE"/>
    <property type="match status" value="1"/>
</dbReference>
<evidence type="ECO:0000259" key="4">
    <source>
        <dbReference type="PROSITE" id="PS50075"/>
    </source>
</evidence>
<dbReference type="NCBIfam" id="TIGR01733">
    <property type="entry name" value="AA-adenyl-dom"/>
    <property type="match status" value="1"/>
</dbReference>
<keyword evidence="1" id="KW-0596">Phosphopantetheine</keyword>
<dbReference type="InterPro" id="IPR025110">
    <property type="entry name" value="AMP-bd_C"/>
</dbReference>
<dbReference type="PROSITE" id="PS50075">
    <property type="entry name" value="CARRIER"/>
    <property type="match status" value="1"/>
</dbReference>
<dbReference type="SUPFAM" id="SSF56801">
    <property type="entry name" value="Acetyl-CoA synthetase-like"/>
    <property type="match status" value="1"/>
</dbReference>
<evidence type="ECO:0000313" key="6">
    <source>
        <dbReference type="Proteomes" id="UP001500689"/>
    </source>
</evidence>
<comment type="caution">
    <text evidence="5">The sequence shown here is derived from an EMBL/GenBank/DDBJ whole genome shotgun (WGS) entry which is preliminary data.</text>
</comment>
<feature type="domain" description="Carrier" evidence="4">
    <location>
        <begin position="883"/>
        <end position="964"/>
    </location>
</feature>
<evidence type="ECO:0000313" key="5">
    <source>
        <dbReference type="EMBL" id="GAA3545479.1"/>
    </source>
</evidence>
<dbReference type="EMBL" id="BAAAZN010000006">
    <property type="protein sequence ID" value="GAA3545479.1"/>
    <property type="molecule type" value="Genomic_DNA"/>
</dbReference>